<gene>
    <name evidence="8" type="ORF">V5N11_027107</name>
</gene>
<comment type="caution">
    <text evidence="8">The sequence shown here is derived from an EMBL/GenBank/DDBJ whole genome shotgun (WGS) entry which is preliminary data.</text>
</comment>
<dbReference type="InterPro" id="IPR056913">
    <property type="entry name" value="TRAPPC10/Trs130_N"/>
</dbReference>
<dbReference type="PANTHER" id="PTHR13251:SF3">
    <property type="entry name" value="TRAFFICKING PROTEIN PARTICLE COMPLEX SUBUNIT 10"/>
    <property type="match status" value="1"/>
</dbReference>
<feature type="domain" description="Trafficking protein particle complex subunit 11" evidence="5">
    <location>
        <begin position="569"/>
        <end position="657"/>
    </location>
</feature>
<dbReference type="InterPro" id="IPR022233">
    <property type="entry name" value="TRAPPC10/Trs130_C"/>
</dbReference>
<evidence type="ECO:0000256" key="3">
    <source>
        <dbReference type="ARBA" id="ARBA00023034"/>
    </source>
</evidence>
<dbReference type="InterPro" id="IPR045126">
    <property type="entry name" value="TRAPPC10/Trs130"/>
</dbReference>
<comment type="subcellular location">
    <subcellularLocation>
        <location evidence="1">Golgi apparatus</location>
    </subcellularLocation>
</comment>
<dbReference type="EMBL" id="JBANAX010000497">
    <property type="protein sequence ID" value="KAL1206537.1"/>
    <property type="molecule type" value="Genomic_DNA"/>
</dbReference>
<organism evidence="8 9">
    <name type="scientific">Cardamine amara subsp. amara</name>
    <dbReference type="NCBI Taxonomy" id="228776"/>
    <lineage>
        <taxon>Eukaryota</taxon>
        <taxon>Viridiplantae</taxon>
        <taxon>Streptophyta</taxon>
        <taxon>Embryophyta</taxon>
        <taxon>Tracheophyta</taxon>
        <taxon>Spermatophyta</taxon>
        <taxon>Magnoliopsida</taxon>
        <taxon>eudicotyledons</taxon>
        <taxon>Gunneridae</taxon>
        <taxon>Pentapetalae</taxon>
        <taxon>rosids</taxon>
        <taxon>malvids</taxon>
        <taxon>Brassicales</taxon>
        <taxon>Brassicaceae</taxon>
        <taxon>Cardamineae</taxon>
        <taxon>Cardamine</taxon>
    </lineage>
</organism>
<evidence type="ECO:0000313" key="9">
    <source>
        <dbReference type="Proteomes" id="UP001558713"/>
    </source>
</evidence>
<keyword evidence="3" id="KW-0333">Golgi apparatus</keyword>
<protein>
    <submittedName>
        <fullName evidence="8">Trafficking protein particle complex II-specific subunit</fullName>
    </submittedName>
</protein>
<keyword evidence="9" id="KW-1185">Reference proteome</keyword>
<evidence type="ECO:0000313" key="8">
    <source>
        <dbReference type="EMBL" id="KAL1206537.1"/>
    </source>
</evidence>
<feature type="domain" description="TRAPPC10/Trs130 N-terminal" evidence="7">
    <location>
        <begin position="22"/>
        <end position="316"/>
    </location>
</feature>
<feature type="domain" description="TRAPPC10/Trs130 C-terminal" evidence="6">
    <location>
        <begin position="1137"/>
        <end position="1218"/>
    </location>
</feature>
<dbReference type="Pfam" id="PF12584">
    <property type="entry name" value="TRAPPC10"/>
    <property type="match status" value="1"/>
</dbReference>
<dbReference type="Proteomes" id="UP001558713">
    <property type="component" value="Unassembled WGS sequence"/>
</dbReference>
<name>A0ABD1AIB6_CARAN</name>
<dbReference type="InterPro" id="IPR021773">
    <property type="entry name" value="TPC11"/>
</dbReference>
<dbReference type="Pfam" id="PF11817">
    <property type="entry name" value="Foie-gras_1"/>
    <property type="match status" value="1"/>
</dbReference>
<proteinExistence type="predicted"/>
<evidence type="ECO:0000256" key="2">
    <source>
        <dbReference type="ARBA" id="ARBA00022448"/>
    </source>
</evidence>
<accession>A0ABD1AIB6</accession>
<dbReference type="AlphaFoldDB" id="A0ABD1AIB6"/>
<feature type="region of interest" description="Disordered" evidence="4">
    <location>
        <begin position="485"/>
        <end position="526"/>
    </location>
</feature>
<keyword evidence="2" id="KW-0813">Transport</keyword>
<reference evidence="8 9" key="1">
    <citation type="submission" date="2024-04" db="EMBL/GenBank/DDBJ databases">
        <title>Genome assembly C_amara_ONT_v2.</title>
        <authorList>
            <person name="Yant L."/>
            <person name="Moore C."/>
            <person name="Slenker M."/>
        </authorList>
    </citation>
    <scope>NUCLEOTIDE SEQUENCE [LARGE SCALE GENOMIC DNA]</scope>
    <source>
        <tissue evidence="8">Leaf</tissue>
    </source>
</reference>
<evidence type="ECO:0000259" key="7">
    <source>
        <dbReference type="Pfam" id="PF23036"/>
    </source>
</evidence>
<sequence length="1254" mass="140012">MANYLAQFQTIKNSCDRLVAAVEDVCDLWPTVKGLFEEHQPLKRALLTNKTRNPVFIENLPVEFILTTDARLRSRFPQEQYLFWFREPYATIVLVTCEDLDEFKNILKPRLKLIVQNDEREWFIVFVSKAHPSNDQATKSVKKVYAKLEVDFSSKKRERCCKLDVHGPDGNFWEDLELKITECIRNTLDRRAQFYEDEIRKLSEQRFMPIWNFCNFFILKESLAFIFEMAHLHEDALREYDELELCYLETVNMPGKQRDFGGFDSEDDQAVLLKPGSKPLTQIVQDDSFREFEFRQYLFACQSRLLFKLNRPFEVASRGYSFVISFAKALTLHESVLPFCMREVWVITACLALIEATASHHHDGVVAPDIEKEFYRLQGDLYSLSRVKFMRLGYLIGYGTDIERSPLNSACLSMLPWPKPAIWPSLPPDVSSEVLEKEKTILQATSRTKHFGIQRKPLPLEPSVLLRVANRRRASLSTGNIPEILDSRPSFNEGSGLEASPRTPSSLKVQAAPMSRTNSSPGNFESPLDRPMRLAEIFVAAEHALRLTISDHDLLKTLSSIQDFEHKYLNLTKGAAENYHRSWWKRHGVVLDGEIAAACFKHGKYDLAANSYEKVCALYAGEGWQDLLAEVLPNLAECQKILNDQAGYMSSCVRLLSLDKGLFSSKERQAFQSEVVTLAHSEMENPVPLDVSSLITFSGNTGPPLQLCDGDPGNLSVTVWSGFPDDITLDSLSLTLVATNNTDEGGQALKSSAATVLKPGRNTITFALPPQKPGSYVLGVVTGQIGRLRFRSHSFSKGGPADSDDFMSYEKPTRPILKVSKPRALVDLAAAVSSALLINEAQWIGIIVRPIAYSLKGAILHIDTGPGLKIEDSYGIEMERYMDTDNDADTSKAEVSVAASPVSPKQDSEVLNLCDGKIEFSEWASNVSSILWVPVRALSEKLARGSSSVNPLKQDILEGMRTVALKLEFGVHHNQIFERTIAAHFTDPFDVTTRVANKCNDGTLVLQVMLHSLVKANLIVLDAWLDLQGGFVHGQKDGRPTSTFFPLVVSPGSRAAVVFSIFLDKTISSGKDLQLAESILNIKYGINGDRAAGAHKPVDADHFEGRDLVFKSAIVLQRPVLDPCLTVGFLPLPSDGLRVGKLITMQWRVERLKDLKESEAVEEQHDEVLYEVNANSEIWMVAGRKRGHVSLSEEQGSRVVISILCVPLVAGYVRPPQLGLPDVEEANVSSNPPGPHLVCVLPPLLSSSYCVPVK</sequence>
<evidence type="ECO:0000259" key="6">
    <source>
        <dbReference type="Pfam" id="PF12584"/>
    </source>
</evidence>
<evidence type="ECO:0000256" key="1">
    <source>
        <dbReference type="ARBA" id="ARBA00004555"/>
    </source>
</evidence>
<dbReference type="PANTHER" id="PTHR13251">
    <property type="entry name" value="EPILEPSY HOLOPROSENCEPHALY CANDIDATE 1/TMEM1"/>
    <property type="match status" value="1"/>
</dbReference>
<evidence type="ECO:0000256" key="4">
    <source>
        <dbReference type="SAM" id="MobiDB-lite"/>
    </source>
</evidence>
<dbReference type="GO" id="GO:0005794">
    <property type="term" value="C:Golgi apparatus"/>
    <property type="evidence" value="ECO:0007669"/>
    <property type="project" value="UniProtKB-SubCell"/>
</dbReference>
<evidence type="ECO:0000259" key="5">
    <source>
        <dbReference type="Pfam" id="PF11817"/>
    </source>
</evidence>
<dbReference type="Pfam" id="PF23036">
    <property type="entry name" value="TRAPPC10_1st"/>
    <property type="match status" value="1"/>
</dbReference>